<dbReference type="EMBL" id="KB644409">
    <property type="protein sequence ID" value="EPS26622.1"/>
    <property type="molecule type" value="Genomic_DNA"/>
</dbReference>
<proteinExistence type="predicted"/>
<reference evidence="2 3" key="1">
    <citation type="journal article" date="2013" name="PLoS ONE">
        <title>Genomic and secretomic analyses reveal unique features of the lignocellulolytic enzyme system of Penicillium decumbens.</title>
        <authorList>
            <person name="Liu G."/>
            <person name="Zhang L."/>
            <person name="Wei X."/>
            <person name="Zou G."/>
            <person name="Qin Y."/>
            <person name="Ma L."/>
            <person name="Li J."/>
            <person name="Zheng H."/>
            <person name="Wang S."/>
            <person name="Wang C."/>
            <person name="Xun L."/>
            <person name="Zhao G.-P."/>
            <person name="Zhou Z."/>
            <person name="Qu Y."/>
        </authorList>
    </citation>
    <scope>NUCLEOTIDE SEQUENCE [LARGE SCALE GENOMIC DNA]</scope>
    <source>
        <strain evidence="3">114-2 / CGMCC 5302</strain>
    </source>
</reference>
<dbReference type="eggNOG" id="ENOG502SH0Q">
    <property type="taxonomic scope" value="Eukaryota"/>
</dbReference>
<dbReference type="PhylomeDB" id="S8AXG4"/>
<feature type="compositionally biased region" description="Low complexity" evidence="1">
    <location>
        <begin position="336"/>
        <end position="346"/>
    </location>
</feature>
<dbReference type="STRING" id="933388.S8AXG4"/>
<evidence type="ECO:0000256" key="1">
    <source>
        <dbReference type="SAM" id="MobiDB-lite"/>
    </source>
</evidence>
<feature type="compositionally biased region" description="Low complexity" evidence="1">
    <location>
        <begin position="118"/>
        <end position="135"/>
    </location>
</feature>
<feature type="compositionally biased region" description="Polar residues" evidence="1">
    <location>
        <begin position="296"/>
        <end position="311"/>
    </location>
</feature>
<sequence>MSAFNPFRVKNADGSSASATKQLQIAGKDVQPGEFFKPLPPLQQPRPHSHSASTTQTPETEASNSSTVNIVNPFGPDPSTDDPTPSAAEDGSSIAPVSFPSPSADGLSAGPLERRPSESVPDSLPLSSPPGQVSSSDRRENNSSSRVSPTGGTTQRPRSLLEAGTNTSSSGRSSKDKKPPPPPRNHHGRKISTIPDSATAMSKSAALSPHPSPPRSNHRFSYHVPSPEGQKLSVHHSDMTNSRPSSEDMDHFSPTTSTVESPQAPVPDSDPPANPVHRSGSQRSQRKRPPTPPISRRQSQIGRGNFSQSKPSGGLLVLSPLDSETLERSRPPSPGPSARSPTPSAAGRKRFSMPPIPPAKAYEKGGESRLPGAPLQRESLSPTPAGARSNALSHNRRASSYNVPMSSSSSSSSVPPPPPPPRRARDPSARSSEGRPASQVSATEEVPLPQPSNATDILADLTRLQKEVDDLRGHYENRKVSP</sequence>
<feature type="compositionally biased region" description="Low complexity" evidence="1">
    <location>
        <begin position="399"/>
        <end position="413"/>
    </location>
</feature>
<feature type="compositionally biased region" description="Polar residues" evidence="1">
    <location>
        <begin position="50"/>
        <end position="70"/>
    </location>
</feature>
<gene>
    <name evidence="2" type="ORF">PDE_01560</name>
</gene>
<feature type="compositionally biased region" description="Low complexity" evidence="1">
    <location>
        <begin position="77"/>
        <end position="86"/>
    </location>
</feature>
<dbReference type="OrthoDB" id="428854at2759"/>
<dbReference type="HOGENOM" id="CLU_566319_0_0_1"/>
<protein>
    <submittedName>
        <fullName evidence="2">Uncharacterized protein</fullName>
    </submittedName>
</protein>
<feature type="compositionally biased region" description="Pro residues" evidence="1">
    <location>
        <begin position="264"/>
        <end position="274"/>
    </location>
</feature>
<feature type="compositionally biased region" description="Polar residues" evidence="1">
    <location>
        <begin position="13"/>
        <end position="23"/>
    </location>
</feature>
<evidence type="ECO:0000313" key="2">
    <source>
        <dbReference type="EMBL" id="EPS26622.1"/>
    </source>
</evidence>
<dbReference type="Proteomes" id="UP000019376">
    <property type="component" value="Unassembled WGS sequence"/>
</dbReference>
<feature type="region of interest" description="Disordered" evidence="1">
    <location>
        <begin position="1"/>
        <end position="454"/>
    </location>
</feature>
<keyword evidence="3" id="KW-1185">Reference proteome</keyword>
<evidence type="ECO:0000313" key="3">
    <source>
        <dbReference type="Proteomes" id="UP000019376"/>
    </source>
</evidence>
<dbReference type="AlphaFoldDB" id="S8AXG4"/>
<accession>S8AXG4</accession>
<organism evidence="2 3">
    <name type="scientific">Penicillium oxalicum (strain 114-2 / CGMCC 5302)</name>
    <name type="common">Penicillium decumbens</name>
    <dbReference type="NCBI Taxonomy" id="933388"/>
    <lineage>
        <taxon>Eukaryota</taxon>
        <taxon>Fungi</taxon>
        <taxon>Dikarya</taxon>
        <taxon>Ascomycota</taxon>
        <taxon>Pezizomycotina</taxon>
        <taxon>Eurotiomycetes</taxon>
        <taxon>Eurotiomycetidae</taxon>
        <taxon>Eurotiales</taxon>
        <taxon>Aspergillaceae</taxon>
        <taxon>Penicillium</taxon>
    </lineage>
</organism>
<name>S8AXG4_PENO1</name>